<evidence type="ECO:0000256" key="7">
    <source>
        <dbReference type="ARBA" id="ARBA00022741"/>
    </source>
</evidence>
<dbReference type="GO" id="GO:0046872">
    <property type="term" value="F:metal ion binding"/>
    <property type="evidence" value="ECO:0007669"/>
    <property type="project" value="UniProtKB-KW"/>
</dbReference>
<dbReference type="PANTHER" id="PTHR42864">
    <property type="entry name" value="LIGHT-INDEPENDENT PROTOCHLOROPHYLLIDE REDUCTASE IRON-SULFUR ATP-BINDING PROTEIN"/>
    <property type="match status" value="1"/>
</dbReference>
<dbReference type="EMBL" id="ANNX02000038">
    <property type="protein sequence ID" value="KYC38792.1"/>
    <property type="molecule type" value="Genomic_DNA"/>
</dbReference>
<dbReference type="GO" id="GO:0005524">
    <property type="term" value="F:ATP binding"/>
    <property type="evidence" value="ECO:0007669"/>
    <property type="project" value="UniProtKB-KW"/>
</dbReference>
<dbReference type="SUPFAM" id="SSF52540">
    <property type="entry name" value="P-loop containing nucleoside triphosphate hydrolases"/>
    <property type="match status" value="1"/>
</dbReference>
<dbReference type="InterPro" id="IPR027417">
    <property type="entry name" value="P-loop_NTPase"/>
</dbReference>
<keyword evidence="7" id="KW-0547">Nucleotide-binding</keyword>
<protein>
    <recommendedName>
        <fullName evidence="5">nitrogenase</fullName>
        <ecNumber evidence="5">1.18.6.1</ecNumber>
    </recommendedName>
</protein>
<dbReference type="PRINTS" id="PR00091">
    <property type="entry name" value="NITROGNASEII"/>
</dbReference>
<evidence type="ECO:0000256" key="2">
    <source>
        <dbReference type="ARBA" id="ARBA00002234"/>
    </source>
</evidence>
<keyword evidence="8" id="KW-0067">ATP-binding</keyword>
<keyword evidence="11" id="KW-1185">Reference proteome</keyword>
<comment type="subunit">
    <text evidence="4">Homodimer.</text>
</comment>
<dbReference type="Pfam" id="PF00142">
    <property type="entry name" value="Fer4_NifH"/>
    <property type="match status" value="1"/>
</dbReference>
<evidence type="ECO:0000313" key="10">
    <source>
        <dbReference type="EMBL" id="KYC38792.1"/>
    </source>
</evidence>
<dbReference type="InterPro" id="IPR000392">
    <property type="entry name" value="NifH/frxC"/>
</dbReference>
<keyword evidence="6" id="KW-0479">Metal-binding</keyword>
<evidence type="ECO:0000256" key="9">
    <source>
        <dbReference type="ARBA" id="ARBA00047967"/>
    </source>
</evidence>
<proteinExistence type="inferred from homology"/>
<accession>A0A139X2E2</accession>
<dbReference type="EC" id="1.18.6.1" evidence="5"/>
<dbReference type="GO" id="GO:0016163">
    <property type="term" value="F:nitrogenase activity"/>
    <property type="evidence" value="ECO:0007669"/>
    <property type="project" value="UniProtKB-EC"/>
</dbReference>
<dbReference type="AlphaFoldDB" id="A0A139X2E2"/>
<evidence type="ECO:0000256" key="6">
    <source>
        <dbReference type="ARBA" id="ARBA00022723"/>
    </source>
</evidence>
<dbReference type="STRING" id="128403.WA1_34895"/>
<comment type="caution">
    <text evidence="10">The sequence shown here is derived from an EMBL/GenBank/DDBJ whole genome shotgun (WGS) entry which is preliminary data.</text>
</comment>
<sequence>MSDEKIRQIAFYGKGGIGKSTTSQNTLAAMAEMGQRIMIVGCDPKADSCSFYKKNT</sequence>
<evidence type="ECO:0000313" key="11">
    <source>
        <dbReference type="Proteomes" id="UP000076925"/>
    </source>
</evidence>
<comment type="similarity">
    <text evidence="3">Belongs to the NifH/BchL/ChlL family.</text>
</comment>
<dbReference type="Gene3D" id="3.40.50.300">
    <property type="entry name" value="P-loop containing nucleotide triphosphate hydrolases"/>
    <property type="match status" value="1"/>
</dbReference>
<organism evidence="10 11">
    <name type="scientific">Scytonema hofmannii PCC 7110</name>
    <dbReference type="NCBI Taxonomy" id="128403"/>
    <lineage>
        <taxon>Bacteria</taxon>
        <taxon>Bacillati</taxon>
        <taxon>Cyanobacteriota</taxon>
        <taxon>Cyanophyceae</taxon>
        <taxon>Nostocales</taxon>
        <taxon>Scytonemataceae</taxon>
        <taxon>Scytonema</taxon>
    </lineage>
</organism>
<dbReference type="PANTHER" id="PTHR42864:SF2">
    <property type="entry name" value="LIGHT-INDEPENDENT PROTOCHLOROPHYLLIDE REDUCTASE IRON-SULFUR ATP-BINDING PROTEIN"/>
    <property type="match status" value="1"/>
</dbReference>
<comment type="cofactor">
    <cofactor evidence="1">
        <name>[4Fe-4S] cluster</name>
        <dbReference type="ChEBI" id="CHEBI:49883"/>
    </cofactor>
</comment>
<name>A0A139X2E2_9CYAN</name>
<evidence type="ECO:0000256" key="3">
    <source>
        <dbReference type="ARBA" id="ARBA00005504"/>
    </source>
</evidence>
<comment type="catalytic activity">
    <reaction evidence="9">
        <text>N2 + 8 reduced [2Fe-2S]-[ferredoxin] + 16 ATP + 16 H2O = H2 + 8 oxidized [2Fe-2S]-[ferredoxin] + 2 NH4(+) + 16 ADP + 16 phosphate + 6 H(+)</text>
        <dbReference type="Rhea" id="RHEA:21448"/>
        <dbReference type="Rhea" id="RHEA-COMP:10000"/>
        <dbReference type="Rhea" id="RHEA-COMP:10001"/>
        <dbReference type="ChEBI" id="CHEBI:15377"/>
        <dbReference type="ChEBI" id="CHEBI:15378"/>
        <dbReference type="ChEBI" id="CHEBI:17997"/>
        <dbReference type="ChEBI" id="CHEBI:18276"/>
        <dbReference type="ChEBI" id="CHEBI:28938"/>
        <dbReference type="ChEBI" id="CHEBI:30616"/>
        <dbReference type="ChEBI" id="CHEBI:33737"/>
        <dbReference type="ChEBI" id="CHEBI:33738"/>
        <dbReference type="ChEBI" id="CHEBI:43474"/>
        <dbReference type="ChEBI" id="CHEBI:456216"/>
        <dbReference type="EC" id="1.18.6.1"/>
    </reaction>
</comment>
<evidence type="ECO:0000256" key="4">
    <source>
        <dbReference type="ARBA" id="ARBA00011738"/>
    </source>
</evidence>
<gene>
    <name evidence="10" type="ORF">WA1_34895</name>
</gene>
<evidence type="ECO:0000256" key="8">
    <source>
        <dbReference type="ARBA" id="ARBA00022840"/>
    </source>
</evidence>
<comment type="function">
    <text evidence="2">The key enzymatic reactions in nitrogen fixation are catalyzed by the nitrogenase complex, which has 2 components: the iron protein and the molybdenum-iron protein.</text>
</comment>
<reference evidence="10 11" key="1">
    <citation type="journal article" date="2013" name="Genome Biol. Evol.">
        <title>Genomes of Stigonematalean cyanobacteria (subsection V) and the evolution of oxygenic photosynthesis from prokaryotes to plastids.</title>
        <authorList>
            <person name="Dagan T."/>
            <person name="Roettger M."/>
            <person name="Stucken K."/>
            <person name="Landan G."/>
            <person name="Koch R."/>
            <person name="Major P."/>
            <person name="Gould S.B."/>
            <person name="Goremykin V.V."/>
            <person name="Rippka R."/>
            <person name="Tandeau de Marsac N."/>
            <person name="Gugger M."/>
            <person name="Lockhart P.J."/>
            <person name="Allen J.F."/>
            <person name="Brune I."/>
            <person name="Maus I."/>
            <person name="Puhler A."/>
            <person name="Martin W.F."/>
        </authorList>
    </citation>
    <scope>NUCLEOTIDE SEQUENCE [LARGE SCALE GENOMIC DNA]</scope>
    <source>
        <strain evidence="10 11">PCC 7110</strain>
    </source>
</reference>
<dbReference type="Proteomes" id="UP000076925">
    <property type="component" value="Unassembled WGS sequence"/>
</dbReference>
<dbReference type="PROSITE" id="PS51026">
    <property type="entry name" value="NIFH_FRXC_3"/>
    <property type="match status" value="1"/>
</dbReference>
<evidence type="ECO:0000256" key="5">
    <source>
        <dbReference type="ARBA" id="ARBA00012773"/>
    </source>
</evidence>
<evidence type="ECO:0000256" key="1">
    <source>
        <dbReference type="ARBA" id="ARBA00001966"/>
    </source>
</evidence>